<keyword evidence="1" id="KW-0472">Membrane</keyword>
<proteinExistence type="predicted"/>
<keyword evidence="1" id="KW-1133">Transmembrane helix</keyword>
<gene>
    <name evidence="2" type="ORF">ElyMa_006173300</name>
</gene>
<evidence type="ECO:0000313" key="2">
    <source>
        <dbReference type="EMBL" id="GFR91345.1"/>
    </source>
</evidence>
<evidence type="ECO:0000256" key="1">
    <source>
        <dbReference type="SAM" id="Phobius"/>
    </source>
</evidence>
<reference evidence="2 3" key="1">
    <citation type="journal article" date="2021" name="Elife">
        <title>Chloroplast acquisition without the gene transfer in kleptoplastic sea slugs, Plakobranchus ocellatus.</title>
        <authorList>
            <person name="Maeda T."/>
            <person name="Takahashi S."/>
            <person name="Yoshida T."/>
            <person name="Shimamura S."/>
            <person name="Takaki Y."/>
            <person name="Nagai Y."/>
            <person name="Toyoda A."/>
            <person name="Suzuki Y."/>
            <person name="Arimoto A."/>
            <person name="Ishii H."/>
            <person name="Satoh N."/>
            <person name="Nishiyama T."/>
            <person name="Hasebe M."/>
            <person name="Maruyama T."/>
            <person name="Minagawa J."/>
            <person name="Obokata J."/>
            <person name="Shigenobu S."/>
        </authorList>
    </citation>
    <scope>NUCLEOTIDE SEQUENCE [LARGE SCALE GENOMIC DNA]</scope>
</reference>
<organism evidence="2 3">
    <name type="scientific">Elysia marginata</name>
    <dbReference type="NCBI Taxonomy" id="1093978"/>
    <lineage>
        <taxon>Eukaryota</taxon>
        <taxon>Metazoa</taxon>
        <taxon>Spiralia</taxon>
        <taxon>Lophotrochozoa</taxon>
        <taxon>Mollusca</taxon>
        <taxon>Gastropoda</taxon>
        <taxon>Heterobranchia</taxon>
        <taxon>Euthyneura</taxon>
        <taxon>Panpulmonata</taxon>
        <taxon>Sacoglossa</taxon>
        <taxon>Placobranchoidea</taxon>
        <taxon>Plakobranchidae</taxon>
        <taxon>Elysia</taxon>
    </lineage>
</organism>
<dbReference type="AlphaFoldDB" id="A0AAV4H1K7"/>
<dbReference type="EMBL" id="BMAT01012392">
    <property type="protein sequence ID" value="GFR91345.1"/>
    <property type="molecule type" value="Genomic_DNA"/>
</dbReference>
<keyword evidence="3" id="KW-1185">Reference proteome</keyword>
<comment type="caution">
    <text evidence="2">The sequence shown here is derived from an EMBL/GenBank/DDBJ whole genome shotgun (WGS) entry which is preliminary data.</text>
</comment>
<name>A0AAV4H1K7_9GAST</name>
<evidence type="ECO:0000313" key="3">
    <source>
        <dbReference type="Proteomes" id="UP000762676"/>
    </source>
</evidence>
<feature type="transmembrane region" description="Helical" evidence="1">
    <location>
        <begin position="35"/>
        <end position="54"/>
    </location>
</feature>
<sequence>MSLSCLNSQVSFSRRSGWPGFNFEIFPYNGPKLRWVTGFVSAWGPFLGLVNYLASLHYTSIQRLHCPVLKGKASGHNMVKRAPAIMGLKTSRHKRCERWRPQSAGISRG</sequence>
<dbReference type="Proteomes" id="UP000762676">
    <property type="component" value="Unassembled WGS sequence"/>
</dbReference>
<protein>
    <submittedName>
        <fullName evidence="2">Uncharacterized protein</fullName>
    </submittedName>
</protein>
<accession>A0AAV4H1K7</accession>
<keyword evidence="1" id="KW-0812">Transmembrane</keyword>